<dbReference type="SUPFAM" id="SSF56925">
    <property type="entry name" value="OMPA-like"/>
    <property type="match status" value="1"/>
</dbReference>
<accession>A0A540WL12</accession>
<feature type="signal peptide" evidence="1">
    <location>
        <begin position="1"/>
        <end position="23"/>
    </location>
</feature>
<proteinExistence type="predicted"/>
<evidence type="ECO:0000313" key="3">
    <source>
        <dbReference type="Proteomes" id="UP000315369"/>
    </source>
</evidence>
<keyword evidence="3" id="KW-1185">Reference proteome</keyword>
<dbReference type="Proteomes" id="UP000315369">
    <property type="component" value="Unassembled WGS sequence"/>
</dbReference>
<reference evidence="2 3" key="1">
    <citation type="submission" date="2019-06" db="EMBL/GenBank/DDBJ databases">
        <authorList>
            <person name="Livingstone P."/>
            <person name="Whitworth D."/>
        </authorList>
    </citation>
    <scope>NUCLEOTIDE SEQUENCE [LARGE SCALE GENOMIC DNA]</scope>
    <source>
        <strain evidence="2 3">AM401</strain>
    </source>
</reference>
<dbReference type="Gene3D" id="2.40.160.20">
    <property type="match status" value="1"/>
</dbReference>
<dbReference type="OrthoDB" id="5497298at2"/>
<evidence type="ECO:0008006" key="4">
    <source>
        <dbReference type="Google" id="ProtNLM"/>
    </source>
</evidence>
<feature type="chain" id="PRO_5022197680" description="Outer membrane protein beta-barrel domain-containing protein" evidence="1">
    <location>
        <begin position="24"/>
        <end position="267"/>
    </location>
</feature>
<sequence length="267" mass="28540">MAMRHCWTLSVIATLGVSGTAVAQESETRESSPVEPVEMDVRAAHGMAGPQLAVGINLGLGAGYVYKDGTSRTGTREDLKITDAANASLPLMLELGYRFNPRFYAGLWGSWEKVFTKTNDISCPEGFDCNNSQWRFGPEGRFHFKPESGFDPWVGLAVGLEFLKSHVEGTTQVPVPGGGTVAANIDTQVTDRGPTFIRLSAGGDVRLTRYVAFGPIVTASLGSYTVRTGDQTLSIAGLPGQTSPVSAVDDGFHALFTLGVRGVFRTF</sequence>
<organism evidence="2 3">
    <name type="scientific">Myxococcus llanfairpwllgwyngyllgogerychwyrndrobwllllantysiliogogogochensis</name>
    <dbReference type="NCBI Taxonomy" id="2590453"/>
    <lineage>
        <taxon>Bacteria</taxon>
        <taxon>Pseudomonadati</taxon>
        <taxon>Myxococcota</taxon>
        <taxon>Myxococcia</taxon>
        <taxon>Myxococcales</taxon>
        <taxon>Cystobacterineae</taxon>
        <taxon>Myxococcaceae</taxon>
        <taxon>Myxococcus</taxon>
    </lineage>
</organism>
<dbReference type="InterPro" id="IPR011250">
    <property type="entry name" value="OMP/PagP_B-barrel"/>
</dbReference>
<comment type="caution">
    <text evidence="2">The sequence shown here is derived from an EMBL/GenBank/DDBJ whole genome shotgun (WGS) entry which is preliminary data.</text>
</comment>
<protein>
    <recommendedName>
        <fullName evidence="4">Outer membrane protein beta-barrel domain-containing protein</fullName>
    </recommendedName>
</protein>
<dbReference type="AlphaFoldDB" id="A0A540WL12"/>
<gene>
    <name evidence="2" type="ORF">FJV41_43260</name>
</gene>
<evidence type="ECO:0000256" key="1">
    <source>
        <dbReference type="SAM" id="SignalP"/>
    </source>
</evidence>
<evidence type="ECO:0000313" key="2">
    <source>
        <dbReference type="EMBL" id="TQF09696.1"/>
    </source>
</evidence>
<name>A0A540WL12_9BACT</name>
<keyword evidence="1" id="KW-0732">Signal</keyword>
<dbReference type="EMBL" id="VIFM01000317">
    <property type="protein sequence ID" value="TQF09696.1"/>
    <property type="molecule type" value="Genomic_DNA"/>
</dbReference>
<dbReference type="RefSeq" id="WP_141648479.1">
    <property type="nucleotide sequence ID" value="NZ_VIFM01000317.1"/>
</dbReference>